<dbReference type="InterPro" id="IPR027417">
    <property type="entry name" value="P-loop_NTPase"/>
</dbReference>
<dbReference type="Gene3D" id="3.40.50.300">
    <property type="entry name" value="P-loop containing nucleotide triphosphate hydrolases"/>
    <property type="match status" value="1"/>
</dbReference>
<keyword evidence="4" id="KW-0067">ATP-binding</keyword>
<evidence type="ECO:0000256" key="6">
    <source>
        <dbReference type="ARBA" id="ARBA00022967"/>
    </source>
</evidence>
<keyword evidence="2" id="KW-1003">Cell membrane</keyword>
<keyword evidence="6" id="KW-1278">Translocase</keyword>
<evidence type="ECO:0000256" key="8">
    <source>
        <dbReference type="ARBA" id="ARBA00023136"/>
    </source>
</evidence>
<keyword evidence="7" id="KW-0811">Translocation</keyword>
<keyword evidence="12" id="KW-1185">Reference proteome</keyword>
<feature type="domain" description="SecA family profile" evidence="10">
    <location>
        <begin position="1"/>
        <end position="131"/>
    </location>
</feature>
<keyword evidence="1" id="KW-0813">Transport</keyword>
<protein>
    <submittedName>
        <fullName evidence="11">Translocase subunit secA 1 domain protein</fullName>
    </submittedName>
</protein>
<reference evidence="11 12" key="1">
    <citation type="submission" date="2014-01" db="EMBL/GenBank/DDBJ databases">
        <authorList>
            <person name="Dobos K."/>
            <person name="Lenaerts A."/>
            <person name="Ordway D."/>
            <person name="DeGroote M.A."/>
            <person name="Parker T."/>
            <person name="Sizemore C."/>
            <person name="Tallon L.J."/>
            <person name="Sadzewicz L.K."/>
            <person name="Sengamalay N."/>
            <person name="Fraser C.M."/>
            <person name="Hine E."/>
            <person name="Shefchek K.A."/>
            <person name="Das S.P."/>
            <person name="Tettelin H."/>
        </authorList>
    </citation>
    <scope>NUCLEOTIDE SEQUENCE [LARGE SCALE GENOMIC DNA]</scope>
    <source>
        <strain evidence="11 12">Harvey</strain>
    </source>
</reference>
<evidence type="ECO:0000256" key="1">
    <source>
        <dbReference type="ARBA" id="ARBA00022448"/>
    </source>
</evidence>
<dbReference type="Pfam" id="PF21090">
    <property type="entry name" value="P-loop_SecA"/>
    <property type="match status" value="1"/>
</dbReference>
<evidence type="ECO:0000259" key="10">
    <source>
        <dbReference type="PROSITE" id="PS51196"/>
    </source>
</evidence>
<dbReference type="EMBL" id="JAOL01000057">
    <property type="protein sequence ID" value="EUA93557.1"/>
    <property type="molecule type" value="Genomic_DNA"/>
</dbReference>
<evidence type="ECO:0000256" key="3">
    <source>
        <dbReference type="ARBA" id="ARBA00022741"/>
    </source>
</evidence>
<evidence type="ECO:0000256" key="7">
    <source>
        <dbReference type="ARBA" id="ARBA00023010"/>
    </source>
</evidence>
<keyword evidence="3" id="KW-0547">Nucleotide-binding</keyword>
<gene>
    <name evidence="11" type="ORF">I551_9187</name>
</gene>
<sequence>MTGTAQTEAAELHEIYKLGVVPIPTNRPMVREDQSDLIYKTEEAKYIAVVDDVAERYEKGQPVLIGTTSVERSEYLSGSSPNGAFRTTCSTPSTTSRKRHHRRGGPAGAITVATNMAAAVPTSCWAETSTF</sequence>
<feature type="compositionally biased region" description="Polar residues" evidence="9">
    <location>
        <begin position="72"/>
        <end position="82"/>
    </location>
</feature>
<keyword evidence="5" id="KW-0653">Protein transport</keyword>
<keyword evidence="8" id="KW-0472">Membrane</keyword>
<dbReference type="InterPro" id="IPR000185">
    <property type="entry name" value="SecA"/>
</dbReference>
<dbReference type="PANTHER" id="PTHR30612:SF0">
    <property type="entry name" value="CHLOROPLAST PROTEIN-TRANSPORTING ATPASE"/>
    <property type="match status" value="1"/>
</dbReference>
<dbReference type="Proteomes" id="UP000020681">
    <property type="component" value="Unassembled WGS sequence"/>
</dbReference>
<dbReference type="PROSITE" id="PS51196">
    <property type="entry name" value="SECA_MOTOR_DEAD"/>
    <property type="match status" value="1"/>
</dbReference>
<evidence type="ECO:0000256" key="4">
    <source>
        <dbReference type="ARBA" id="ARBA00022840"/>
    </source>
</evidence>
<accession>A0ABN0R8P1</accession>
<proteinExistence type="predicted"/>
<dbReference type="InterPro" id="IPR044722">
    <property type="entry name" value="SecA_SF2_C"/>
</dbReference>
<comment type="caution">
    <text evidence="11">The sequence shown here is derived from an EMBL/GenBank/DDBJ whole genome shotgun (WGS) entry which is preliminary data.</text>
</comment>
<evidence type="ECO:0000256" key="5">
    <source>
        <dbReference type="ARBA" id="ARBA00022927"/>
    </source>
</evidence>
<evidence type="ECO:0000256" key="9">
    <source>
        <dbReference type="SAM" id="MobiDB-lite"/>
    </source>
</evidence>
<feature type="region of interest" description="Disordered" evidence="9">
    <location>
        <begin position="72"/>
        <end position="106"/>
    </location>
</feature>
<dbReference type="PANTHER" id="PTHR30612">
    <property type="entry name" value="SECA INNER MEMBRANE COMPONENT OF SEC PROTEIN SECRETION SYSTEM"/>
    <property type="match status" value="1"/>
</dbReference>
<evidence type="ECO:0000256" key="2">
    <source>
        <dbReference type="ARBA" id="ARBA00022475"/>
    </source>
</evidence>
<organism evidence="11 12">
    <name type="scientific">Mycobacterium ulcerans str. Harvey</name>
    <dbReference type="NCBI Taxonomy" id="1299332"/>
    <lineage>
        <taxon>Bacteria</taxon>
        <taxon>Bacillati</taxon>
        <taxon>Actinomycetota</taxon>
        <taxon>Actinomycetes</taxon>
        <taxon>Mycobacteriales</taxon>
        <taxon>Mycobacteriaceae</taxon>
        <taxon>Mycobacterium</taxon>
        <taxon>Mycobacterium ulcerans group</taxon>
    </lineage>
</organism>
<dbReference type="SUPFAM" id="SSF52540">
    <property type="entry name" value="P-loop containing nucleoside triphosphate hydrolases"/>
    <property type="match status" value="1"/>
</dbReference>
<name>A0ABN0R8P1_MYCUL</name>
<dbReference type="InterPro" id="IPR014018">
    <property type="entry name" value="SecA_motor_DEAD"/>
</dbReference>
<evidence type="ECO:0000313" key="11">
    <source>
        <dbReference type="EMBL" id="EUA93557.1"/>
    </source>
</evidence>
<evidence type="ECO:0000313" key="12">
    <source>
        <dbReference type="Proteomes" id="UP000020681"/>
    </source>
</evidence>